<name>A0A064CG40_9MYCO</name>
<dbReference type="OrthoDB" id="4740103at2"/>
<reference evidence="2" key="1">
    <citation type="submission" date="2014-05" db="EMBL/GenBank/DDBJ databases">
        <title>Genome sequence of Mycobacterium aromaticivorans strain JS19b1T (= DSM 45407T).</title>
        <authorList>
            <person name="Kwak Y."/>
            <person name="Park G.-S."/>
            <person name="Li Q.X."/>
            <person name="Lee S.-E."/>
            <person name="Shin J.-H."/>
        </authorList>
    </citation>
    <scope>NUCLEOTIDE SEQUENCE [LARGE SCALE GENOMIC DNA]</scope>
    <source>
        <strain evidence="2">JS19b1</strain>
    </source>
</reference>
<evidence type="ECO:0000313" key="2">
    <source>
        <dbReference type="EMBL" id="KDE98641.1"/>
    </source>
</evidence>
<protein>
    <submittedName>
        <fullName evidence="2">Uncharacterized protein</fullName>
    </submittedName>
</protein>
<accession>A0A064CG40</accession>
<evidence type="ECO:0000256" key="1">
    <source>
        <dbReference type="SAM" id="MobiDB-lite"/>
    </source>
</evidence>
<keyword evidence="3" id="KW-1185">Reference proteome</keyword>
<feature type="compositionally biased region" description="Basic and acidic residues" evidence="1">
    <location>
        <begin position="55"/>
        <end position="70"/>
    </location>
</feature>
<sequence>MIEHDPIPDDVPVPDAIEQIRPATESADLESLDIDERVPVDDGALPLESNELDWQEQREVVEDPDPDEIR</sequence>
<dbReference type="EMBL" id="JALN02000001">
    <property type="protein sequence ID" value="KDE98641.1"/>
    <property type="molecule type" value="Genomic_DNA"/>
</dbReference>
<gene>
    <name evidence="2" type="ORF">Y900_006710</name>
</gene>
<dbReference type="Proteomes" id="UP000022835">
    <property type="component" value="Unassembled WGS sequence"/>
</dbReference>
<comment type="caution">
    <text evidence="2">The sequence shown here is derived from an EMBL/GenBank/DDBJ whole genome shotgun (WGS) entry which is preliminary data.</text>
</comment>
<feature type="region of interest" description="Disordered" evidence="1">
    <location>
        <begin position="22"/>
        <end position="70"/>
    </location>
</feature>
<dbReference type="RefSeq" id="WP_036340384.1">
    <property type="nucleotide sequence ID" value="NZ_JALN02000001.1"/>
</dbReference>
<dbReference type="AlphaFoldDB" id="A0A064CG40"/>
<organism evidence="2 3">
    <name type="scientific">Mycolicibacterium aromaticivorans JS19b1 = JCM 16368</name>
    <dbReference type="NCBI Taxonomy" id="1440774"/>
    <lineage>
        <taxon>Bacteria</taxon>
        <taxon>Bacillati</taxon>
        <taxon>Actinomycetota</taxon>
        <taxon>Actinomycetes</taxon>
        <taxon>Mycobacteriales</taxon>
        <taxon>Mycobacteriaceae</taxon>
        <taxon>Mycolicibacterium</taxon>
    </lineage>
</organism>
<evidence type="ECO:0000313" key="3">
    <source>
        <dbReference type="Proteomes" id="UP000022835"/>
    </source>
</evidence>
<proteinExistence type="predicted"/>